<gene>
    <name evidence="14" type="ORF">HYN46_06455</name>
</gene>
<dbReference type="CDD" id="cd06261">
    <property type="entry name" value="TM_PBP2"/>
    <property type="match status" value="1"/>
</dbReference>
<feature type="transmembrane region" description="Helical" evidence="11">
    <location>
        <begin position="20"/>
        <end position="46"/>
    </location>
</feature>
<dbReference type="InterPro" id="IPR011867">
    <property type="entry name" value="ModB_ABC"/>
</dbReference>
<dbReference type="PANTHER" id="PTHR30183">
    <property type="entry name" value="MOLYBDENUM TRANSPORT SYSTEM PERMEASE PROTEIN MODB"/>
    <property type="match status" value="1"/>
</dbReference>
<evidence type="ECO:0000313" key="14">
    <source>
        <dbReference type="EMBL" id="AXI02499.1"/>
    </source>
</evidence>
<dbReference type="OrthoDB" id="9795403at2"/>
<organism evidence="14 15">
    <name type="scientific">Aquirhabdus parva</name>
    <dbReference type="NCBI Taxonomy" id="2283318"/>
    <lineage>
        <taxon>Bacteria</taxon>
        <taxon>Pseudomonadati</taxon>
        <taxon>Pseudomonadota</taxon>
        <taxon>Gammaproteobacteria</taxon>
        <taxon>Moraxellales</taxon>
        <taxon>Moraxellaceae</taxon>
        <taxon>Aquirhabdus</taxon>
    </lineage>
</organism>
<evidence type="ECO:0000256" key="9">
    <source>
        <dbReference type="ARBA" id="ARBA00022989"/>
    </source>
</evidence>
<keyword evidence="15" id="KW-1185">Reference proteome</keyword>
<evidence type="ECO:0000256" key="3">
    <source>
        <dbReference type="ARBA" id="ARBA00007069"/>
    </source>
</evidence>
<evidence type="ECO:0000256" key="6">
    <source>
        <dbReference type="ARBA" id="ARBA00022505"/>
    </source>
</evidence>
<sequence>MIDTLSYFNLNLSPAESRALFLSVKVAFWCTLMGILPALSIAWLLARRDFWGKSLLEALVYLPMILPPVVLGYLLLVLFGHNGFIGQWLQHFDIQLAFHWTGAVLASWLMSLPLFVQPIRLALQNVDIRLEQAAQTLGASPIRAFLTITLPLCYPAILMGAVLSFGRSLGEFGATITFVGNIDGETRTLPLAIYSAIQSPDGETLALRLVILSVIVALLTLWASQWLARRSQTRLGYRDV</sequence>
<comment type="similarity">
    <text evidence="3 12">Belongs to the binding-protein-dependent transport system permease family. CysTW subfamily.</text>
</comment>
<proteinExistence type="inferred from homology"/>
<comment type="function">
    <text evidence="1 12">Part of the binding-protein-dependent transport system for molybdenum; probably responsible for the translocation of the substrate across the membrane.</text>
</comment>
<dbReference type="PANTHER" id="PTHR30183:SF3">
    <property type="entry name" value="MOLYBDENUM TRANSPORT SYSTEM PERMEASE PROTEIN MODB"/>
    <property type="match status" value="1"/>
</dbReference>
<evidence type="ECO:0000259" key="13">
    <source>
        <dbReference type="PROSITE" id="PS50928"/>
    </source>
</evidence>
<keyword evidence="9 11" id="KW-1133">Transmembrane helix</keyword>
<feature type="transmembrane region" description="Helical" evidence="11">
    <location>
        <begin position="144"/>
        <end position="165"/>
    </location>
</feature>
<dbReference type="GO" id="GO:0015098">
    <property type="term" value="F:molybdate ion transmembrane transporter activity"/>
    <property type="evidence" value="ECO:0007669"/>
    <property type="project" value="UniProtKB-UniRule"/>
</dbReference>
<name>A0A345P5E0_9GAMM</name>
<keyword evidence="7 12" id="KW-0997">Cell inner membrane</keyword>
<dbReference type="EMBL" id="CP031222">
    <property type="protein sequence ID" value="AXI02499.1"/>
    <property type="molecule type" value="Genomic_DNA"/>
</dbReference>
<keyword evidence="8 11" id="KW-0812">Transmembrane</keyword>
<dbReference type="FunFam" id="1.10.3720.10:FF:000018">
    <property type="entry name" value="Molybdenum transport system permease"/>
    <property type="match status" value="1"/>
</dbReference>
<evidence type="ECO:0000256" key="11">
    <source>
        <dbReference type="RuleBase" id="RU363032"/>
    </source>
</evidence>
<evidence type="ECO:0000256" key="12">
    <source>
        <dbReference type="RuleBase" id="RU365097"/>
    </source>
</evidence>
<feature type="domain" description="ABC transmembrane type-1" evidence="13">
    <location>
        <begin position="20"/>
        <end position="222"/>
    </location>
</feature>
<keyword evidence="10 11" id="KW-0472">Membrane</keyword>
<evidence type="ECO:0000256" key="10">
    <source>
        <dbReference type="ARBA" id="ARBA00023136"/>
    </source>
</evidence>
<dbReference type="Gene3D" id="1.10.3720.10">
    <property type="entry name" value="MetI-like"/>
    <property type="match status" value="1"/>
</dbReference>
<protein>
    <recommendedName>
        <fullName evidence="12">Molybdenum transport system permease</fullName>
    </recommendedName>
</protein>
<dbReference type="KEGG" id="mbah:HYN46_06455"/>
<keyword evidence="6 12" id="KW-0500">Molybdenum</keyword>
<dbReference type="SUPFAM" id="SSF161098">
    <property type="entry name" value="MetI-like"/>
    <property type="match status" value="1"/>
</dbReference>
<dbReference type="Proteomes" id="UP000253940">
    <property type="component" value="Chromosome"/>
</dbReference>
<keyword evidence="4 11" id="KW-0813">Transport</keyword>
<evidence type="ECO:0000256" key="5">
    <source>
        <dbReference type="ARBA" id="ARBA00022475"/>
    </source>
</evidence>
<evidence type="ECO:0000256" key="8">
    <source>
        <dbReference type="ARBA" id="ARBA00022692"/>
    </source>
</evidence>
<dbReference type="GO" id="GO:0005886">
    <property type="term" value="C:plasma membrane"/>
    <property type="evidence" value="ECO:0007669"/>
    <property type="project" value="UniProtKB-SubCell"/>
</dbReference>
<evidence type="ECO:0000313" key="15">
    <source>
        <dbReference type="Proteomes" id="UP000253940"/>
    </source>
</evidence>
<keyword evidence="5" id="KW-1003">Cell membrane</keyword>
<feature type="transmembrane region" description="Helical" evidence="11">
    <location>
        <begin position="58"/>
        <end position="80"/>
    </location>
</feature>
<comment type="subcellular location">
    <subcellularLocation>
        <location evidence="2 12">Cell inner membrane</location>
        <topology evidence="2 12">Multi-pass membrane protein</topology>
    </subcellularLocation>
    <subcellularLocation>
        <location evidence="11">Cell membrane</location>
        <topology evidence="11">Multi-pass membrane protein</topology>
    </subcellularLocation>
</comment>
<dbReference type="RefSeq" id="WP_114898609.1">
    <property type="nucleotide sequence ID" value="NZ_CP031222.1"/>
</dbReference>
<reference evidence="14" key="1">
    <citation type="submission" date="2018-07" db="EMBL/GenBank/DDBJ databases">
        <title>Genome sequencing of Moraxellaceae gen. HYN0046.</title>
        <authorList>
            <person name="Kim M."/>
            <person name="Yi H."/>
        </authorList>
    </citation>
    <scope>NUCLEOTIDE SEQUENCE [LARGE SCALE GENOMIC DNA]</scope>
    <source>
        <strain evidence="14">HYN0046</strain>
    </source>
</reference>
<evidence type="ECO:0000256" key="1">
    <source>
        <dbReference type="ARBA" id="ARBA00002949"/>
    </source>
</evidence>
<evidence type="ECO:0000256" key="2">
    <source>
        <dbReference type="ARBA" id="ARBA00004429"/>
    </source>
</evidence>
<dbReference type="InterPro" id="IPR035906">
    <property type="entry name" value="MetI-like_sf"/>
</dbReference>
<feature type="transmembrane region" description="Helical" evidence="11">
    <location>
        <begin position="100"/>
        <end position="123"/>
    </location>
</feature>
<dbReference type="PROSITE" id="PS50928">
    <property type="entry name" value="ABC_TM1"/>
    <property type="match status" value="1"/>
</dbReference>
<dbReference type="InterPro" id="IPR000515">
    <property type="entry name" value="MetI-like"/>
</dbReference>
<dbReference type="AlphaFoldDB" id="A0A345P5E0"/>
<dbReference type="NCBIfam" id="TIGR02141">
    <property type="entry name" value="modB_ABC"/>
    <property type="match status" value="1"/>
</dbReference>
<evidence type="ECO:0000256" key="7">
    <source>
        <dbReference type="ARBA" id="ARBA00022519"/>
    </source>
</evidence>
<dbReference type="NCBIfam" id="NF006939">
    <property type="entry name" value="PRK09421.1"/>
    <property type="match status" value="1"/>
</dbReference>
<feature type="transmembrane region" description="Helical" evidence="11">
    <location>
        <begin position="205"/>
        <end position="228"/>
    </location>
</feature>
<dbReference type="Pfam" id="PF00528">
    <property type="entry name" value="BPD_transp_1"/>
    <property type="match status" value="1"/>
</dbReference>
<accession>A0A345P5E0</accession>
<evidence type="ECO:0000256" key="4">
    <source>
        <dbReference type="ARBA" id="ARBA00022448"/>
    </source>
</evidence>